<reference evidence="13" key="3">
    <citation type="submission" date="2025-08" db="UniProtKB">
        <authorList>
            <consortium name="RefSeq"/>
        </authorList>
    </citation>
    <scope>IDENTIFICATION</scope>
    <source>
        <strain evidence="13">CBS 342.82</strain>
    </source>
</reference>
<evidence type="ECO:0000313" key="12">
    <source>
        <dbReference type="Proteomes" id="UP000504637"/>
    </source>
</evidence>
<feature type="signal peptide" evidence="11">
    <location>
        <begin position="1"/>
        <end position="19"/>
    </location>
</feature>
<organism evidence="13">
    <name type="scientific">Dissoconium aciculare CBS 342.82</name>
    <dbReference type="NCBI Taxonomy" id="1314786"/>
    <lineage>
        <taxon>Eukaryota</taxon>
        <taxon>Fungi</taxon>
        <taxon>Dikarya</taxon>
        <taxon>Ascomycota</taxon>
        <taxon>Pezizomycotina</taxon>
        <taxon>Dothideomycetes</taxon>
        <taxon>Dothideomycetidae</taxon>
        <taxon>Mycosphaerellales</taxon>
        <taxon>Dissoconiaceae</taxon>
        <taxon>Dissoconium</taxon>
    </lineage>
</organism>
<keyword evidence="2 10" id="KW-0812">Transmembrane</keyword>
<evidence type="ECO:0000256" key="10">
    <source>
        <dbReference type="SAM" id="Phobius"/>
    </source>
</evidence>
<dbReference type="AlphaFoldDB" id="A0A6J3LZ30"/>
<evidence type="ECO:0000313" key="13">
    <source>
        <dbReference type="RefSeq" id="XP_033456928.1"/>
    </source>
</evidence>
<comment type="similarity">
    <text evidence="8">Belongs to the IRC22 family.</text>
</comment>
<keyword evidence="3 11" id="KW-0732">Signal</keyword>
<reference evidence="13" key="2">
    <citation type="submission" date="2020-04" db="EMBL/GenBank/DDBJ databases">
        <authorList>
            <consortium name="NCBI Genome Project"/>
        </authorList>
    </citation>
    <scope>NUCLEOTIDE SEQUENCE</scope>
    <source>
        <strain evidence="13">CBS 342.82</strain>
    </source>
</reference>
<comment type="subcellular location">
    <subcellularLocation>
        <location evidence="1">Endoplasmic reticulum membrane</location>
        <topology evidence="1">Single-pass type I membrane protein</topology>
    </subcellularLocation>
</comment>
<dbReference type="PANTHER" id="PTHR12924:SF0">
    <property type="entry name" value="TRANSLOCON-ASSOCIATED PROTEIN SUBUNIT ALPHA"/>
    <property type="match status" value="1"/>
</dbReference>
<accession>A0A6J3LZ30</accession>
<keyword evidence="4" id="KW-0256">Endoplasmic reticulum</keyword>
<evidence type="ECO:0000256" key="2">
    <source>
        <dbReference type="ARBA" id="ARBA00022692"/>
    </source>
</evidence>
<protein>
    <submittedName>
        <fullName evidence="13">Uncharacterized protein</fullName>
    </submittedName>
</protein>
<reference evidence="13" key="1">
    <citation type="submission" date="2020-01" db="EMBL/GenBank/DDBJ databases">
        <authorList>
            <consortium name="DOE Joint Genome Institute"/>
            <person name="Haridas S."/>
            <person name="Albert R."/>
            <person name="Binder M."/>
            <person name="Bloem J."/>
            <person name="Labutti K."/>
            <person name="Salamov A."/>
            <person name="Andreopoulos B."/>
            <person name="Baker S.E."/>
            <person name="Barry K."/>
            <person name="Bills G."/>
            <person name="Bluhm B.H."/>
            <person name="Cannon C."/>
            <person name="Castanera R."/>
            <person name="Culley D.E."/>
            <person name="Daum C."/>
            <person name="Ezra D."/>
            <person name="Gonzalez J.B."/>
            <person name="Henrissat B."/>
            <person name="Kuo A."/>
            <person name="Liang C."/>
            <person name="Lipzen A."/>
            <person name="Lutzoni F."/>
            <person name="Magnuson J."/>
            <person name="Mondo S."/>
            <person name="Nolan M."/>
            <person name="Ohm R."/>
            <person name="Pangilinan J."/>
            <person name="Park H.-J."/>
            <person name="Ramirez L."/>
            <person name="Alfaro M."/>
            <person name="Sun H."/>
            <person name="Tritt A."/>
            <person name="Yoshinaga Y."/>
            <person name="Zwiers L.-H."/>
            <person name="Turgeon B.G."/>
            <person name="Goodwin S.B."/>
            <person name="Spatafora J.W."/>
            <person name="Crous P.W."/>
            <person name="Grigoriev I.V."/>
        </authorList>
    </citation>
    <scope>NUCLEOTIDE SEQUENCE</scope>
    <source>
        <strain evidence="13">CBS 342.82</strain>
    </source>
</reference>
<evidence type="ECO:0000256" key="9">
    <source>
        <dbReference type="SAM" id="MobiDB-lite"/>
    </source>
</evidence>
<evidence type="ECO:0000256" key="4">
    <source>
        <dbReference type="ARBA" id="ARBA00022824"/>
    </source>
</evidence>
<dbReference type="Proteomes" id="UP000504637">
    <property type="component" value="Unplaced"/>
</dbReference>
<dbReference type="RefSeq" id="XP_033456928.1">
    <property type="nucleotide sequence ID" value="XM_033608189.1"/>
</dbReference>
<dbReference type="PANTHER" id="PTHR12924">
    <property type="entry name" value="TRANSLOCON-ASSOCIATED PROTEIN, ALPHA SUBUNIT"/>
    <property type="match status" value="1"/>
</dbReference>
<feature type="chain" id="PRO_5026944133" evidence="11">
    <location>
        <begin position="20"/>
        <end position="270"/>
    </location>
</feature>
<feature type="transmembrane region" description="Helical" evidence="10">
    <location>
        <begin position="170"/>
        <end position="191"/>
    </location>
</feature>
<keyword evidence="12" id="KW-1185">Reference proteome</keyword>
<sequence length="270" mass="28690">MVSLKQLLALAACSAVALAQSAADVKDPDAKAPSVKIDVTTTFPDAEVFGIKLVNGRPTRALFQVVNNEPEPIVVLVATGTLLTTEGALGAPNPPEILRNLTVTKYSTVIPPKSTETVQYSFSEIMNPRDVTLDLKLLVQARESIFTLGVYKESVSVVEAPFSILDPQVIFLYLILAGVFGGTVYAIYNIWIKDLLPQKKRGGKGGERAKRSTTGQKPVDPKDQVAVEGADGPAVTTGSKGYDESWIPEGHLSKPAGKRAGGGKTKSKAT</sequence>
<comment type="function">
    <text evidence="7">Is probably involved in a pathway contributing to genomic integrity.</text>
</comment>
<dbReference type="InterPro" id="IPR005595">
    <property type="entry name" value="TRAP_alpha"/>
</dbReference>
<dbReference type="Pfam" id="PF03896">
    <property type="entry name" value="TRAP_alpha"/>
    <property type="match status" value="1"/>
</dbReference>
<feature type="region of interest" description="Disordered" evidence="9">
    <location>
        <begin position="200"/>
        <end position="270"/>
    </location>
</feature>
<proteinExistence type="inferred from homology"/>
<evidence type="ECO:0000256" key="1">
    <source>
        <dbReference type="ARBA" id="ARBA00004115"/>
    </source>
</evidence>
<keyword evidence="6 10" id="KW-0472">Membrane</keyword>
<dbReference type="GeneID" id="54365988"/>
<gene>
    <name evidence="13" type="ORF">K489DRAFT_417184</name>
</gene>
<evidence type="ECO:0000256" key="3">
    <source>
        <dbReference type="ARBA" id="ARBA00022729"/>
    </source>
</evidence>
<evidence type="ECO:0000256" key="7">
    <source>
        <dbReference type="ARBA" id="ARBA00037565"/>
    </source>
</evidence>
<evidence type="ECO:0000256" key="6">
    <source>
        <dbReference type="ARBA" id="ARBA00023136"/>
    </source>
</evidence>
<dbReference type="OrthoDB" id="1926781at2759"/>
<dbReference type="GO" id="GO:0005789">
    <property type="term" value="C:endoplasmic reticulum membrane"/>
    <property type="evidence" value="ECO:0007669"/>
    <property type="project" value="UniProtKB-SubCell"/>
</dbReference>
<evidence type="ECO:0000256" key="11">
    <source>
        <dbReference type="SAM" id="SignalP"/>
    </source>
</evidence>
<evidence type="ECO:0000256" key="8">
    <source>
        <dbReference type="ARBA" id="ARBA00038311"/>
    </source>
</evidence>
<evidence type="ECO:0000256" key="5">
    <source>
        <dbReference type="ARBA" id="ARBA00022989"/>
    </source>
</evidence>
<name>A0A6J3LZ30_9PEZI</name>
<keyword evidence="5 10" id="KW-1133">Transmembrane helix</keyword>